<feature type="region of interest" description="Disordered" evidence="1">
    <location>
        <begin position="164"/>
        <end position="194"/>
    </location>
</feature>
<dbReference type="EMBL" id="JASFZW010000004">
    <property type="protein sequence ID" value="KAK2078350.1"/>
    <property type="molecule type" value="Genomic_DNA"/>
</dbReference>
<protein>
    <submittedName>
        <fullName evidence="2">Uncharacterized protein</fullName>
    </submittedName>
</protein>
<evidence type="ECO:0000313" key="3">
    <source>
        <dbReference type="Proteomes" id="UP001255856"/>
    </source>
</evidence>
<sequence length="463" mass="46769">MEETLEKLAALRGQSAELITFTNATYLVHSDDRKLFCRLKGYAQAGTYRNATLDTVAGTATVLRLPSLADCLNASCTYLVVVECIPAAEEPCEADEQGNVGQDNVGWRNVGRGNRGIANFGTDNSGNNLWGNRNVGENNVGNGLNGTNLVPFENGNLLTSETVRFGTAFPPPGSSASPPPPAPGPAGGPPPPAPAPVAGICPAYADWAPLQGAESACAREGQAPVICQVAGMPMAGCSSSAAAPAPQAACPAAPLANVTAGTCPPGLVSVTCAEPADPCSAAGRFTPAGATSPSGFCDASGYAAVCEVRGELLAGCTALPQPQATLVCPHETAAPSTNGTCERGLLPAVCLSLTGGTTAACVPRSPPPALPFAPLAGRATACVPGLWPVVCAAEEQLSGVATGGCTPSPQPEPAAACPWPGEAAWEGWASAAPGPARDRRWLVDHETEEDGVLIVSTIRVLCL</sequence>
<gene>
    <name evidence="2" type="ORF">QBZ16_003190</name>
</gene>
<organism evidence="2 3">
    <name type="scientific">Prototheca wickerhamii</name>
    <dbReference type="NCBI Taxonomy" id="3111"/>
    <lineage>
        <taxon>Eukaryota</taxon>
        <taxon>Viridiplantae</taxon>
        <taxon>Chlorophyta</taxon>
        <taxon>core chlorophytes</taxon>
        <taxon>Trebouxiophyceae</taxon>
        <taxon>Chlorellales</taxon>
        <taxon>Chlorellaceae</taxon>
        <taxon>Prototheca</taxon>
    </lineage>
</organism>
<dbReference type="Proteomes" id="UP001255856">
    <property type="component" value="Unassembled WGS sequence"/>
</dbReference>
<keyword evidence="3" id="KW-1185">Reference proteome</keyword>
<evidence type="ECO:0000313" key="2">
    <source>
        <dbReference type="EMBL" id="KAK2078350.1"/>
    </source>
</evidence>
<reference evidence="2" key="1">
    <citation type="submission" date="2021-01" db="EMBL/GenBank/DDBJ databases">
        <authorList>
            <person name="Eckstrom K.M.E."/>
        </authorList>
    </citation>
    <scope>NUCLEOTIDE SEQUENCE</scope>
    <source>
        <strain evidence="2">UVCC 0001</strain>
    </source>
</reference>
<evidence type="ECO:0000256" key="1">
    <source>
        <dbReference type="SAM" id="MobiDB-lite"/>
    </source>
</evidence>
<comment type="caution">
    <text evidence="2">The sequence shown here is derived from an EMBL/GenBank/DDBJ whole genome shotgun (WGS) entry which is preliminary data.</text>
</comment>
<name>A0AAD9IKH2_PROWI</name>
<dbReference type="AlphaFoldDB" id="A0AAD9IKH2"/>
<accession>A0AAD9IKH2</accession>
<proteinExistence type="predicted"/>
<feature type="compositionally biased region" description="Pro residues" evidence="1">
    <location>
        <begin position="169"/>
        <end position="194"/>
    </location>
</feature>